<reference evidence="1" key="1">
    <citation type="journal article" date="2022" name="J Environ Chem Eng">
        <title>Biodegradation of petroleum oil using a constructed nonpathogenic and heavy metal-tolerant bacterial consortium isolated from marine sponges.</title>
        <authorList>
            <person name="Dechsakulwatana C."/>
            <person name="Rungsihiranrut A."/>
            <person name="Muangchinda C."/>
            <person name="Ningthoujam R."/>
            <person name="Klankeo P."/>
            <person name="Pinyakong O."/>
        </authorList>
    </citation>
    <scope>NUCLEOTIDE SEQUENCE</scope>
    <source>
        <strain evidence="1">TL01-2</strain>
    </source>
</reference>
<protein>
    <submittedName>
        <fullName evidence="1">Uncharacterized protein</fullName>
    </submittedName>
</protein>
<reference evidence="1" key="2">
    <citation type="submission" date="2022-12" db="EMBL/GenBank/DDBJ databases">
        <authorList>
            <person name="Dechsakulwatana C."/>
            <person name="Rungsihiranrut A."/>
            <person name="Muangchinda C."/>
            <person name="Ningthoujam R."/>
            <person name="Klankeo P."/>
            <person name="Pinyakong O."/>
        </authorList>
    </citation>
    <scope>NUCLEOTIDE SEQUENCE</scope>
    <source>
        <strain evidence="1">TL01-2</strain>
    </source>
</reference>
<comment type="caution">
    <text evidence="1">The sequence shown here is derived from an EMBL/GenBank/DDBJ whole genome shotgun (WGS) entry which is preliminary data.</text>
</comment>
<dbReference type="RefSeq" id="WP_316910711.1">
    <property type="nucleotide sequence ID" value="NZ_JAPTGD010000002.1"/>
</dbReference>
<dbReference type="EMBL" id="JAPTGD010000002">
    <property type="protein sequence ID" value="MDU9693484.1"/>
    <property type="molecule type" value="Genomic_DNA"/>
</dbReference>
<evidence type="ECO:0000313" key="2">
    <source>
        <dbReference type="Proteomes" id="UP001269400"/>
    </source>
</evidence>
<evidence type="ECO:0000313" key="1">
    <source>
        <dbReference type="EMBL" id="MDU9693484.1"/>
    </source>
</evidence>
<gene>
    <name evidence="1" type="ORF">O0Q50_20115</name>
</gene>
<proteinExistence type="predicted"/>
<dbReference type="AlphaFoldDB" id="A0AAX6NDB5"/>
<accession>A0AAX6NDB5</accession>
<sequence length="231" mass="27588">MFVDVENSTIKIEKYDVQELCEIYEKALGSDISPSEYNKSYYNYLTKHLAKKGKDNILTNDFLNIIARFFEDGTYYFLREEHLESKCFRDVSKEDIWRFKEYFKFRFYMGCNFNFKIAEDYKTLNYKNAMLMQNLSSIPFKGVSVKDTMNFLVDHNIPIRSYEFTLSFLSKPNLDAYLNEIMNENKVRIYDEINNLLTRNYQAITDYHTTSVINFLNSTRDYVEKLSSVEN</sequence>
<dbReference type="Proteomes" id="UP001269400">
    <property type="component" value="Unassembled WGS sequence"/>
</dbReference>
<organism evidence="1 2">
    <name type="scientific">Priestia aryabhattai</name>
    <name type="common">Bacillus aryabhattai</name>
    <dbReference type="NCBI Taxonomy" id="412384"/>
    <lineage>
        <taxon>Bacteria</taxon>
        <taxon>Bacillati</taxon>
        <taxon>Bacillota</taxon>
        <taxon>Bacilli</taxon>
        <taxon>Bacillales</taxon>
        <taxon>Bacillaceae</taxon>
        <taxon>Priestia</taxon>
    </lineage>
</organism>
<name>A0AAX6NDB5_PRIAR</name>